<keyword evidence="4" id="KW-0808">Transferase</keyword>
<feature type="domain" description="Carbohydrate kinase FGGY N-terminal" evidence="10">
    <location>
        <begin position="8"/>
        <end position="268"/>
    </location>
</feature>
<evidence type="ECO:0000313" key="12">
    <source>
        <dbReference type="EMBL" id="KAK1937283.1"/>
    </source>
</evidence>
<dbReference type="Pfam" id="PF02782">
    <property type="entry name" value="FGGY_C"/>
    <property type="match status" value="1"/>
</dbReference>
<comment type="caution">
    <text evidence="12">The sequence shown here is derived from an EMBL/GenBank/DDBJ whole genome shotgun (WGS) entry which is preliminary data.</text>
</comment>
<reference evidence="12" key="1">
    <citation type="journal article" date="2014" name="Nucleic Acids Res.">
        <title>The evolutionary dynamics of variant antigen genes in Babesia reveal a history of genomic innovation underlying host-parasite interaction.</title>
        <authorList>
            <person name="Jackson A.P."/>
            <person name="Otto T.D."/>
            <person name="Darby A."/>
            <person name="Ramaprasad A."/>
            <person name="Xia D."/>
            <person name="Echaide I.E."/>
            <person name="Farber M."/>
            <person name="Gahlot S."/>
            <person name="Gamble J."/>
            <person name="Gupta D."/>
            <person name="Gupta Y."/>
            <person name="Jackson L."/>
            <person name="Malandrin L."/>
            <person name="Malas T.B."/>
            <person name="Moussa E."/>
            <person name="Nair M."/>
            <person name="Reid A.J."/>
            <person name="Sanders M."/>
            <person name="Sharma J."/>
            <person name="Tracey A."/>
            <person name="Quail M.A."/>
            <person name="Weir W."/>
            <person name="Wastling J.M."/>
            <person name="Hall N."/>
            <person name="Willadsen P."/>
            <person name="Lingelbach K."/>
            <person name="Shiels B."/>
            <person name="Tait A."/>
            <person name="Berriman M."/>
            <person name="Allred D.R."/>
            <person name="Pain A."/>
        </authorList>
    </citation>
    <scope>NUCLEOTIDE SEQUENCE</scope>
    <source>
        <strain evidence="12">1802A</strain>
    </source>
</reference>
<dbReference type="SUPFAM" id="SSF53067">
    <property type="entry name" value="Actin-like ATPase domain"/>
    <property type="match status" value="2"/>
</dbReference>
<comment type="similarity">
    <text evidence="2">Belongs to the FGGY kinase family.</text>
</comment>
<evidence type="ECO:0000256" key="9">
    <source>
        <dbReference type="ARBA" id="ARBA00043149"/>
    </source>
</evidence>
<evidence type="ECO:0000256" key="2">
    <source>
        <dbReference type="ARBA" id="ARBA00009156"/>
    </source>
</evidence>
<dbReference type="PIRSF" id="PIRSF000538">
    <property type="entry name" value="GlpK"/>
    <property type="match status" value="1"/>
</dbReference>
<dbReference type="GO" id="GO:0005524">
    <property type="term" value="F:ATP binding"/>
    <property type="evidence" value="ECO:0007669"/>
    <property type="project" value="UniProtKB-KW"/>
</dbReference>
<dbReference type="AlphaFoldDB" id="A0AAD9LHU4"/>
<dbReference type="Proteomes" id="UP001195914">
    <property type="component" value="Unassembled WGS sequence"/>
</dbReference>
<dbReference type="GO" id="GO:0006071">
    <property type="term" value="P:glycerol metabolic process"/>
    <property type="evidence" value="ECO:0007669"/>
    <property type="project" value="UniProtKB-KW"/>
</dbReference>
<dbReference type="GO" id="GO:0004370">
    <property type="term" value="F:glycerol kinase activity"/>
    <property type="evidence" value="ECO:0007669"/>
    <property type="project" value="UniProtKB-EC"/>
</dbReference>
<keyword evidence="5" id="KW-0547">Nucleotide-binding</keyword>
<evidence type="ECO:0000256" key="6">
    <source>
        <dbReference type="ARBA" id="ARBA00022777"/>
    </source>
</evidence>
<dbReference type="GO" id="GO:0006641">
    <property type="term" value="P:triglyceride metabolic process"/>
    <property type="evidence" value="ECO:0007669"/>
    <property type="project" value="TreeGrafter"/>
</dbReference>
<keyword evidence="8" id="KW-0067">ATP-binding</keyword>
<evidence type="ECO:0000256" key="8">
    <source>
        <dbReference type="ARBA" id="ARBA00022840"/>
    </source>
</evidence>
<dbReference type="EC" id="2.7.1.30" evidence="3"/>
<dbReference type="InterPro" id="IPR000577">
    <property type="entry name" value="Carb_kinase_FGGY"/>
</dbReference>
<dbReference type="PANTHER" id="PTHR10196:SF69">
    <property type="entry name" value="GLYCEROL KINASE"/>
    <property type="match status" value="1"/>
</dbReference>
<evidence type="ECO:0000256" key="1">
    <source>
        <dbReference type="ARBA" id="ARBA00005190"/>
    </source>
</evidence>
<dbReference type="FunFam" id="3.30.420.40:FF:000086">
    <property type="entry name" value="Glycerol kinase"/>
    <property type="match status" value="1"/>
</dbReference>
<reference evidence="12" key="2">
    <citation type="submission" date="2021-05" db="EMBL/GenBank/DDBJ databases">
        <authorList>
            <person name="Pain A."/>
        </authorList>
    </citation>
    <scope>NUCLEOTIDE SEQUENCE</scope>
    <source>
        <strain evidence="12">1802A</strain>
    </source>
</reference>
<dbReference type="PANTHER" id="PTHR10196">
    <property type="entry name" value="SUGAR KINASE"/>
    <property type="match status" value="1"/>
</dbReference>
<dbReference type="GO" id="GO:0046167">
    <property type="term" value="P:glycerol-3-phosphate biosynthetic process"/>
    <property type="evidence" value="ECO:0007669"/>
    <property type="project" value="TreeGrafter"/>
</dbReference>
<keyword evidence="7" id="KW-0319">Glycerol metabolism</keyword>
<proteinExistence type="inferred from homology"/>
<dbReference type="InterPro" id="IPR018484">
    <property type="entry name" value="FGGY_N"/>
</dbReference>
<feature type="domain" description="Carbohydrate kinase FGGY C-terminal" evidence="11">
    <location>
        <begin position="278"/>
        <end position="479"/>
    </location>
</feature>
<dbReference type="InterPro" id="IPR043129">
    <property type="entry name" value="ATPase_NBD"/>
</dbReference>
<comment type="pathway">
    <text evidence="1">Polyol metabolism; glycerol degradation via glycerol kinase pathway; sn-glycerol 3-phosphate from glycerol: step 1/1.</text>
</comment>
<evidence type="ECO:0000259" key="10">
    <source>
        <dbReference type="Pfam" id="PF00370"/>
    </source>
</evidence>
<dbReference type="Pfam" id="PF00370">
    <property type="entry name" value="FGGY_N"/>
    <property type="match status" value="1"/>
</dbReference>
<accession>A0AAD9LHU4</accession>
<evidence type="ECO:0000256" key="3">
    <source>
        <dbReference type="ARBA" id="ARBA00012099"/>
    </source>
</evidence>
<dbReference type="InterPro" id="IPR018485">
    <property type="entry name" value="FGGY_C"/>
</dbReference>
<gene>
    <name evidence="12" type="ORF">X943_000749</name>
</gene>
<dbReference type="InterPro" id="IPR018483">
    <property type="entry name" value="Carb_kinase_FGGY_CS"/>
</dbReference>
<organism evidence="12 13">
    <name type="scientific">Babesia divergens</name>
    <dbReference type="NCBI Taxonomy" id="32595"/>
    <lineage>
        <taxon>Eukaryota</taxon>
        <taxon>Sar</taxon>
        <taxon>Alveolata</taxon>
        <taxon>Apicomplexa</taxon>
        <taxon>Aconoidasida</taxon>
        <taxon>Piroplasmida</taxon>
        <taxon>Babesiidae</taxon>
        <taxon>Babesia</taxon>
    </lineage>
</organism>
<evidence type="ECO:0000256" key="4">
    <source>
        <dbReference type="ARBA" id="ARBA00022679"/>
    </source>
</evidence>
<keyword evidence="13" id="KW-1185">Reference proteome</keyword>
<sequence length="529" mass="58654">MAPSMKVIAAIDQGTQSTRCIFFDEKLQILASSSKVHKQYYPQSGWCEHDPLEIMENVYETMNDALKQLSNKVSLILIRYKSVQHYNVTIVGLGITNQRETIIAWDAKTGKPLHNAIVWLDIRAEEEAQNLILTYGSPSFFAEKTGLMINSYFSAVKLRWMSKHLPWFKRAVAEGTVRFGTVDTWIIYNLTGEYVTDVTNASRTMLMDIAKEKWSSQMLGVFDLNVNVLPTILPNCANFGEINNPNVPNFKGVKITGCAGDQQAACVGQNILEPYATKCTLGTGGFVFTNTGTKRIRSTGGLLCTPCYKLGETCETVYALEGSIAIVGAGITWLKNMGMIKEPAEISSILKECPRSGGVVFVPAFSGLFAPRWRADARACIMGMTQHTDRSHIIRAFCESIGLQLNEILHSLLNDMEINKVSFICVDGGLSKNAEIMQLISDIIDTTIGNIMFVSIQPHAEIPALSEATCVGAAILAGLQVKLWDGMDSVKEVTGKRLKKWTPTMDSSHRDEIIKYWNLGVERSLLWNH</sequence>
<dbReference type="GO" id="GO:0005739">
    <property type="term" value="C:mitochondrion"/>
    <property type="evidence" value="ECO:0007669"/>
    <property type="project" value="TreeGrafter"/>
</dbReference>
<evidence type="ECO:0000313" key="13">
    <source>
        <dbReference type="Proteomes" id="UP001195914"/>
    </source>
</evidence>
<protein>
    <recommendedName>
        <fullName evidence="3">glycerol kinase</fullName>
        <ecNumber evidence="3">2.7.1.30</ecNumber>
    </recommendedName>
    <alternativeName>
        <fullName evidence="9">ATP:glycerol 3-phosphotransferase</fullName>
    </alternativeName>
</protein>
<dbReference type="PROSITE" id="PS00933">
    <property type="entry name" value="FGGY_KINASES_1"/>
    <property type="match status" value="1"/>
</dbReference>
<keyword evidence="6 12" id="KW-0418">Kinase</keyword>
<evidence type="ECO:0000256" key="7">
    <source>
        <dbReference type="ARBA" id="ARBA00022798"/>
    </source>
</evidence>
<name>A0AAD9LHU4_BABDI</name>
<dbReference type="Gene3D" id="3.30.420.40">
    <property type="match status" value="2"/>
</dbReference>
<dbReference type="EMBL" id="JAHBMH010000033">
    <property type="protein sequence ID" value="KAK1937283.1"/>
    <property type="molecule type" value="Genomic_DNA"/>
</dbReference>
<evidence type="ECO:0000259" key="11">
    <source>
        <dbReference type="Pfam" id="PF02782"/>
    </source>
</evidence>
<evidence type="ECO:0000256" key="5">
    <source>
        <dbReference type="ARBA" id="ARBA00022741"/>
    </source>
</evidence>